<evidence type="ECO:0000256" key="5">
    <source>
        <dbReference type="ARBA" id="ARBA00022833"/>
    </source>
</evidence>
<dbReference type="InterPro" id="IPR020843">
    <property type="entry name" value="ER"/>
</dbReference>
<dbReference type="PANTHER" id="PTHR43161">
    <property type="entry name" value="SORBITOL DEHYDROGENASE"/>
    <property type="match status" value="1"/>
</dbReference>
<keyword evidence="7" id="KW-0520">NAD</keyword>
<accession>A0A6A7C5M2</accession>
<evidence type="ECO:0000256" key="2">
    <source>
        <dbReference type="ARBA" id="ARBA00008072"/>
    </source>
</evidence>
<keyword evidence="4" id="KW-0479">Metal-binding</keyword>
<evidence type="ECO:0000256" key="6">
    <source>
        <dbReference type="ARBA" id="ARBA00023002"/>
    </source>
</evidence>
<dbReference type="GO" id="GO:0046872">
    <property type="term" value="F:metal ion binding"/>
    <property type="evidence" value="ECO:0007669"/>
    <property type="project" value="UniProtKB-KW"/>
</dbReference>
<keyword evidence="5" id="KW-0862">Zinc</keyword>
<dbReference type="EMBL" id="MU005968">
    <property type="protein sequence ID" value="KAF2862008.1"/>
    <property type="molecule type" value="Genomic_DNA"/>
</dbReference>
<gene>
    <name evidence="13" type="ORF">K470DRAFT_256263</name>
</gene>
<evidence type="ECO:0000313" key="14">
    <source>
        <dbReference type="Proteomes" id="UP000799421"/>
    </source>
</evidence>
<dbReference type="Proteomes" id="UP000799421">
    <property type="component" value="Unassembled WGS sequence"/>
</dbReference>
<comment type="catalytic activity">
    <reaction evidence="10">
        <text>L-arabinitol + NAD(+) = L-xylulose + NADH + H(+)</text>
        <dbReference type="Rhea" id="RHEA:16381"/>
        <dbReference type="ChEBI" id="CHEBI:15378"/>
        <dbReference type="ChEBI" id="CHEBI:17399"/>
        <dbReference type="ChEBI" id="CHEBI:18403"/>
        <dbReference type="ChEBI" id="CHEBI:57540"/>
        <dbReference type="ChEBI" id="CHEBI:57945"/>
        <dbReference type="EC" id="1.1.1.12"/>
    </reaction>
</comment>
<evidence type="ECO:0000259" key="12">
    <source>
        <dbReference type="SMART" id="SM00829"/>
    </source>
</evidence>
<evidence type="ECO:0000256" key="8">
    <source>
        <dbReference type="ARBA" id="ARBA00038954"/>
    </source>
</evidence>
<dbReference type="GO" id="GO:0050019">
    <property type="term" value="F:L-arabinitol 4-dehydrogenase activity"/>
    <property type="evidence" value="ECO:0007669"/>
    <property type="project" value="UniProtKB-EC"/>
</dbReference>
<evidence type="ECO:0000256" key="3">
    <source>
        <dbReference type="ARBA" id="ARBA00011881"/>
    </source>
</evidence>
<dbReference type="Pfam" id="PF08240">
    <property type="entry name" value="ADH_N"/>
    <property type="match status" value="1"/>
</dbReference>
<name>A0A6A7C5M2_9PEZI</name>
<organism evidence="13 14">
    <name type="scientific">Piedraia hortae CBS 480.64</name>
    <dbReference type="NCBI Taxonomy" id="1314780"/>
    <lineage>
        <taxon>Eukaryota</taxon>
        <taxon>Fungi</taxon>
        <taxon>Dikarya</taxon>
        <taxon>Ascomycota</taxon>
        <taxon>Pezizomycotina</taxon>
        <taxon>Dothideomycetes</taxon>
        <taxon>Dothideomycetidae</taxon>
        <taxon>Capnodiales</taxon>
        <taxon>Piedraiaceae</taxon>
        <taxon>Piedraia</taxon>
    </lineage>
</organism>
<dbReference type="Pfam" id="PF00107">
    <property type="entry name" value="ADH_zinc_N"/>
    <property type="match status" value="1"/>
</dbReference>
<protein>
    <recommendedName>
        <fullName evidence="9">L-arabinitol 4-dehydrogenase</fullName>
        <ecNumber evidence="8">1.1.1.12</ecNumber>
    </recommendedName>
</protein>
<comment type="subunit">
    <text evidence="3">Homotetramer.</text>
</comment>
<feature type="compositionally biased region" description="Low complexity" evidence="11">
    <location>
        <begin position="8"/>
        <end position="19"/>
    </location>
</feature>
<keyword evidence="6" id="KW-0560">Oxidoreductase</keyword>
<dbReference type="GO" id="GO:0006062">
    <property type="term" value="P:sorbitol catabolic process"/>
    <property type="evidence" value="ECO:0007669"/>
    <property type="project" value="TreeGrafter"/>
</dbReference>
<dbReference type="SUPFAM" id="SSF50129">
    <property type="entry name" value="GroES-like"/>
    <property type="match status" value="1"/>
</dbReference>
<comment type="cofactor">
    <cofactor evidence="1">
        <name>Zn(2+)</name>
        <dbReference type="ChEBI" id="CHEBI:29105"/>
    </cofactor>
</comment>
<feature type="region of interest" description="Disordered" evidence="11">
    <location>
        <begin position="1"/>
        <end position="25"/>
    </location>
</feature>
<evidence type="ECO:0000256" key="1">
    <source>
        <dbReference type="ARBA" id="ARBA00001947"/>
    </source>
</evidence>
<evidence type="ECO:0000256" key="9">
    <source>
        <dbReference type="ARBA" id="ARBA00039783"/>
    </source>
</evidence>
<dbReference type="SUPFAM" id="SSF51735">
    <property type="entry name" value="NAD(P)-binding Rossmann-fold domains"/>
    <property type="match status" value="1"/>
</dbReference>
<evidence type="ECO:0000256" key="11">
    <source>
        <dbReference type="SAM" id="MobiDB-lite"/>
    </source>
</evidence>
<dbReference type="GO" id="GO:0003939">
    <property type="term" value="F:L-iditol 2-dehydrogenase (NAD+) activity"/>
    <property type="evidence" value="ECO:0007669"/>
    <property type="project" value="TreeGrafter"/>
</dbReference>
<dbReference type="EC" id="1.1.1.12" evidence="8"/>
<dbReference type="CDD" id="cd05285">
    <property type="entry name" value="sorbitol_DH"/>
    <property type="match status" value="1"/>
</dbReference>
<sequence>MSNEETPHTTSSKTHPSTTNNDNLGVFTTPTHDLYLSPTPTPALSAGEILVSVKSTGICGSDVHFWKSGRIGPMVVSSPHILGHESAGEVIAVHPSVVTHQPGDRVAIEPNIICGECTPCLTGRYNGCEKVEFRSTPPIPGLLRRYVAHHAKWCHKIGDLSFEQGALLEPLSVALAGLKRAQLALGDVVMICGAGPIGLVTLACARAAGAEPVLITDVDEGRLRFAREFASGVRTLLVKPGTVEEFAEEVKQLMGVEPDLVMECTGVEASIAGAIQAVRFGGKVFVIGVGKEEIKVPFMRLSTREVDLQFQYRYANTWPKAIRLMRGGIVDLRRLVTHRFKLEEAKEAFEVAADVKRGGIKVMIQNL</sequence>
<dbReference type="SMART" id="SM00829">
    <property type="entry name" value="PKS_ER"/>
    <property type="match status" value="1"/>
</dbReference>
<evidence type="ECO:0000256" key="7">
    <source>
        <dbReference type="ARBA" id="ARBA00023027"/>
    </source>
</evidence>
<feature type="domain" description="Enoyl reductase (ER)" evidence="12">
    <location>
        <begin position="29"/>
        <end position="364"/>
    </location>
</feature>
<dbReference type="FunFam" id="3.40.50.720:FF:000068">
    <property type="entry name" value="Sorbitol dehydrogenase"/>
    <property type="match status" value="1"/>
</dbReference>
<comment type="similarity">
    <text evidence="2">Belongs to the zinc-containing alcohol dehydrogenase family.</text>
</comment>
<dbReference type="PANTHER" id="PTHR43161:SF12">
    <property type="entry name" value="L-ARABINITOL 4-DEHYDROGENASE"/>
    <property type="match status" value="1"/>
</dbReference>
<reference evidence="13" key="1">
    <citation type="journal article" date="2020" name="Stud. Mycol.">
        <title>101 Dothideomycetes genomes: a test case for predicting lifestyles and emergence of pathogens.</title>
        <authorList>
            <person name="Haridas S."/>
            <person name="Albert R."/>
            <person name="Binder M."/>
            <person name="Bloem J."/>
            <person name="Labutti K."/>
            <person name="Salamov A."/>
            <person name="Andreopoulos B."/>
            <person name="Baker S."/>
            <person name="Barry K."/>
            <person name="Bills G."/>
            <person name="Bluhm B."/>
            <person name="Cannon C."/>
            <person name="Castanera R."/>
            <person name="Culley D."/>
            <person name="Daum C."/>
            <person name="Ezra D."/>
            <person name="Gonzalez J."/>
            <person name="Henrissat B."/>
            <person name="Kuo A."/>
            <person name="Liang C."/>
            <person name="Lipzen A."/>
            <person name="Lutzoni F."/>
            <person name="Magnuson J."/>
            <person name="Mondo S."/>
            <person name="Nolan M."/>
            <person name="Ohm R."/>
            <person name="Pangilinan J."/>
            <person name="Park H.-J."/>
            <person name="Ramirez L."/>
            <person name="Alfaro M."/>
            <person name="Sun H."/>
            <person name="Tritt A."/>
            <person name="Yoshinaga Y."/>
            <person name="Zwiers L.-H."/>
            <person name="Turgeon B."/>
            <person name="Goodwin S."/>
            <person name="Spatafora J."/>
            <person name="Crous P."/>
            <person name="Grigoriev I."/>
        </authorList>
    </citation>
    <scope>NUCLEOTIDE SEQUENCE</scope>
    <source>
        <strain evidence="13">CBS 480.64</strain>
    </source>
</reference>
<dbReference type="Gene3D" id="3.90.180.10">
    <property type="entry name" value="Medium-chain alcohol dehydrogenases, catalytic domain"/>
    <property type="match status" value="1"/>
</dbReference>
<evidence type="ECO:0000313" key="13">
    <source>
        <dbReference type="EMBL" id="KAF2862008.1"/>
    </source>
</evidence>
<dbReference type="InterPro" id="IPR011032">
    <property type="entry name" value="GroES-like_sf"/>
</dbReference>
<evidence type="ECO:0000256" key="10">
    <source>
        <dbReference type="ARBA" id="ARBA00049317"/>
    </source>
</evidence>
<proteinExistence type="inferred from homology"/>
<dbReference type="InterPro" id="IPR013149">
    <property type="entry name" value="ADH-like_C"/>
</dbReference>
<keyword evidence="14" id="KW-1185">Reference proteome</keyword>
<evidence type="ECO:0000256" key="4">
    <source>
        <dbReference type="ARBA" id="ARBA00022723"/>
    </source>
</evidence>
<dbReference type="AlphaFoldDB" id="A0A6A7C5M2"/>
<dbReference type="OrthoDB" id="2148442at2759"/>
<dbReference type="InterPro" id="IPR045306">
    <property type="entry name" value="SDH-like"/>
</dbReference>
<dbReference type="InterPro" id="IPR013154">
    <property type="entry name" value="ADH-like_N"/>
</dbReference>
<dbReference type="InterPro" id="IPR036291">
    <property type="entry name" value="NAD(P)-bd_dom_sf"/>
</dbReference>
<dbReference type="Gene3D" id="3.40.50.720">
    <property type="entry name" value="NAD(P)-binding Rossmann-like Domain"/>
    <property type="match status" value="1"/>
</dbReference>